<gene>
    <name evidence="3" type="ORF">ACIB24_01935</name>
</gene>
<dbReference type="EMBL" id="JBITLV010000001">
    <property type="protein sequence ID" value="MFI7585817.1"/>
    <property type="molecule type" value="Genomic_DNA"/>
</dbReference>
<dbReference type="InterPro" id="IPR008964">
    <property type="entry name" value="Invasin/intimin_cell_adhesion"/>
</dbReference>
<feature type="domain" description="MBG" evidence="2">
    <location>
        <begin position="613"/>
        <end position="684"/>
    </location>
</feature>
<feature type="domain" description="MBG" evidence="2">
    <location>
        <begin position="769"/>
        <end position="840"/>
    </location>
</feature>
<dbReference type="Gene3D" id="2.60.40.10">
    <property type="entry name" value="Immunoglobulins"/>
    <property type="match status" value="2"/>
</dbReference>
<dbReference type="RefSeq" id="WP_398274354.1">
    <property type="nucleotide sequence ID" value="NZ_JBITLV010000001.1"/>
</dbReference>
<feature type="domain" description="MBG" evidence="2">
    <location>
        <begin position="535"/>
        <end position="606"/>
    </location>
</feature>
<keyword evidence="4" id="KW-1185">Reference proteome</keyword>
<comment type="caution">
    <text evidence="3">The sequence shown here is derived from an EMBL/GenBank/DDBJ whole genome shotgun (WGS) entry which is preliminary data.</text>
</comment>
<evidence type="ECO:0000259" key="2">
    <source>
        <dbReference type="Pfam" id="PF18676"/>
    </source>
</evidence>
<dbReference type="Proteomes" id="UP001612915">
    <property type="component" value="Unassembled WGS sequence"/>
</dbReference>
<feature type="domain" description="MBG" evidence="2">
    <location>
        <begin position="846"/>
        <end position="917"/>
    </location>
</feature>
<sequence length="1010" mass="100430">MPSRPLRPVRLAVLAGLVAGLVVGTAATAHAVLTLDPTGATLGPALAGPGTVVTSSTLLTRPAAGNADAASTTPLAGFPSDGPSYALLSTGSALNVPNVNADPGPGTLYSSTPVAGRGDKAFDVSVLRADVTVPAGANCLAFDFTFLSGEYPDFVGQAYNDGFVAELDRTTWTTSGTTIAAPDNFAFDASGHVVSVNALGVGGMSAANAAGTMYRGHGATGLLRATTPVTPGQHSVYFSIFDNGDGQYDSTALVDNLRTGYVADAAANCRAGARVAGATLDLVSSPTAPVKVGRPATAQFRLTDAKTHAPVAGAPVSATVTGVNPQTTTVTTDPAGLATVNLSGTAGGADQVSACYRPAEGDACVAFASAGVNWLKDVTVAATSYTVSFGAEQPAPRWTVAGLDGDDGLTAAPTCTVPTPHTAVGSYPITCAGAAADPKYVLNYAPGTLTVTQAPVTVQADSQTVTYGEDDPAFTFTTTGLRAADHLLQAPVCGVAGEHSAAGTYPITCTGADAGGNYQIAYAAGTLTVRRAVAVVSADNRSVTYGDDDPAFAGTVTGLLGQDRPVQEPTCGVSAAHAHAGSYAITCTGADLGPDYAVSYVPGTLTVKPSAVVVAAANQTVTLGAELPGFTYSTSGLVRGDTLTAEPVCAVAGPHDGVGEYPIVCTGAEAGPDYTVTSVPGTLTVTAAHATVTADNQTITYGDPDPEFTYTTGGTLADGTTGGPVTCGVAGPHTDAGDYPITCTGPTDDGNGDIAYVAGTLTVNRAAATLTADNRATTYGDADPVFTYGVSGLQPGDALVTAPTCAVAGAHADAGTYPVTCAGADAGGNYTLTTVAGRLTVKPAPLTVTADNKAAVFGLGLPSLTYSVSGLVGDDQLLQAPTCSVAGGLLAGLHAVTCSGADAGPNYVVKYVGGTLSVDKATTSVYMTPLVFGFLHPTATLTRTDTGAGIAGQTVTFTVGGSRVCSAVTNSRGVATCARTYLFTLSKATATFAGTDDYTASKDDAGLLFS</sequence>
<evidence type="ECO:0000313" key="4">
    <source>
        <dbReference type="Proteomes" id="UP001612915"/>
    </source>
</evidence>
<evidence type="ECO:0000313" key="3">
    <source>
        <dbReference type="EMBL" id="MFI7585817.1"/>
    </source>
</evidence>
<dbReference type="InterPro" id="IPR049804">
    <property type="entry name" value="Choice_anch_L"/>
</dbReference>
<name>A0ABW8AIJ0_9ACTN</name>
<feature type="domain" description="MBG" evidence="2">
    <location>
        <begin position="691"/>
        <end position="762"/>
    </location>
</feature>
<dbReference type="NCBIfam" id="NF038133">
    <property type="entry name" value="choice_anch_L"/>
    <property type="match status" value="1"/>
</dbReference>
<feature type="domain" description="MBG" evidence="2">
    <location>
        <begin position="378"/>
        <end position="450"/>
    </location>
</feature>
<feature type="signal peptide" evidence="1">
    <location>
        <begin position="1"/>
        <end position="31"/>
    </location>
</feature>
<dbReference type="Gene3D" id="3.30.160.710">
    <property type="match status" value="2"/>
</dbReference>
<dbReference type="InterPro" id="IPR041286">
    <property type="entry name" value="MBG_2"/>
</dbReference>
<evidence type="ECO:0000256" key="1">
    <source>
        <dbReference type="SAM" id="SignalP"/>
    </source>
</evidence>
<organism evidence="3 4">
    <name type="scientific">Spongisporangium articulatum</name>
    <dbReference type="NCBI Taxonomy" id="3362603"/>
    <lineage>
        <taxon>Bacteria</taxon>
        <taxon>Bacillati</taxon>
        <taxon>Actinomycetota</taxon>
        <taxon>Actinomycetes</taxon>
        <taxon>Kineosporiales</taxon>
        <taxon>Kineosporiaceae</taxon>
        <taxon>Spongisporangium</taxon>
    </lineage>
</organism>
<dbReference type="Pfam" id="PF18676">
    <property type="entry name" value="MBG_2"/>
    <property type="match status" value="7"/>
</dbReference>
<dbReference type="SUPFAM" id="SSF49373">
    <property type="entry name" value="Invasin/intimin cell-adhesion fragments"/>
    <property type="match status" value="1"/>
</dbReference>
<proteinExistence type="predicted"/>
<feature type="domain" description="MBG" evidence="2">
    <location>
        <begin position="456"/>
        <end position="528"/>
    </location>
</feature>
<protein>
    <submittedName>
        <fullName evidence="3">MBG domain-containing protein</fullName>
    </submittedName>
</protein>
<feature type="chain" id="PRO_5046677466" evidence="1">
    <location>
        <begin position="32"/>
        <end position="1010"/>
    </location>
</feature>
<dbReference type="InterPro" id="IPR013783">
    <property type="entry name" value="Ig-like_fold"/>
</dbReference>
<accession>A0ABW8AIJ0</accession>
<keyword evidence="1" id="KW-0732">Signal</keyword>
<reference evidence="3 4" key="1">
    <citation type="submission" date="2024-10" db="EMBL/GenBank/DDBJ databases">
        <title>The Natural Products Discovery Center: Release of the First 8490 Sequenced Strains for Exploring Actinobacteria Biosynthetic Diversity.</title>
        <authorList>
            <person name="Kalkreuter E."/>
            <person name="Kautsar S.A."/>
            <person name="Yang D."/>
            <person name="Bader C.D."/>
            <person name="Teijaro C.N."/>
            <person name="Fluegel L."/>
            <person name="Davis C.M."/>
            <person name="Simpson J.R."/>
            <person name="Lauterbach L."/>
            <person name="Steele A.D."/>
            <person name="Gui C."/>
            <person name="Meng S."/>
            <person name="Li G."/>
            <person name="Viehrig K."/>
            <person name="Ye F."/>
            <person name="Su P."/>
            <person name="Kiefer A.F."/>
            <person name="Nichols A."/>
            <person name="Cepeda A.J."/>
            <person name="Yan W."/>
            <person name="Fan B."/>
            <person name="Jiang Y."/>
            <person name="Adhikari A."/>
            <person name="Zheng C.-J."/>
            <person name="Schuster L."/>
            <person name="Cowan T.M."/>
            <person name="Smanski M.J."/>
            <person name="Chevrette M.G."/>
            <person name="De Carvalho L.P.S."/>
            <person name="Shen B."/>
        </authorList>
    </citation>
    <scope>NUCLEOTIDE SEQUENCE [LARGE SCALE GENOMIC DNA]</scope>
    <source>
        <strain evidence="3 4">NPDC049639</strain>
    </source>
</reference>